<keyword evidence="3" id="KW-1185">Reference proteome</keyword>
<dbReference type="Proteomes" id="UP000198508">
    <property type="component" value="Unassembled WGS sequence"/>
</dbReference>
<dbReference type="Pfam" id="PF09861">
    <property type="entry name" value="Lar_N"/>
    <property type="match status" value="1"/>
</dbReference>
<dbReference type="GO" id="GO:0050043">
    <property type="term" value="F:lactate racemase activity"/>
    <property type="evidence" value="ECO:0007669"/>
    <property type="project" value="InterPro"/>
</dbReference>
<protein>
    <recommendedName>
        <fullName evidence="1">LarA-like N-terminal domain-containing protein</fullName>
    </recommendedName>
</protein>
<organism evidence="2 3">
    <name type="scientific">Enterocloster lavalensis</name>
    <dbReference type="NCBI Taxonomy" id="460384"/>
    <lineage>
        <taxon>Bacteria</taxon>
        <taxon>Bacillati</taxon>
        <taxon>Bacillota</taxon>
        <taxon>Clostridia</taxon>
        <taxon>Lachnospirales</taxon>
        <taxon>Lachnospiraceae</taxon>
        <taxon>Enterocloster</taxon>
    </lineage>
</organism>
<dbReference type="EMBL" id="FOIM01000008">
    <property type="protein sequence ID" value="SET53706.1"/>
    <property type="molecule type" value="Genomic_DNA"/>
</dbReference>
<dbReference type="Gene3D" id="3.40.50.11440">
    <property type="match status" value="1"/>
</dbReference>
<gene>
    <name evidence="2" type="ORF">SAMN05216313_10824</name>
</gene>
<proteinExistence type="predicted"/>
<evidence type="ECO:0000259" key="1">
    <source>
        <dbReference type="Pfam" id="PF09861"/>
    </source>
</evidence>
<dbReference type="STRING" id="460384.SAMN05216313_10824"/>
<sequence length="426" mass="46117">MSAVSDILKQVTIPKMVRVKQSFPRPRIEDVKAAVLAELKRPEIAERLKPGKRIAVGVGSRGITNYQLIVRTIVDELKRIGAKPFIVASMGSHGGATVEGQTEILAGYGITEEAMGCPLCIGTGTQVIGTTQDGLPVQIDAFAAQADGIIVVNRIKAHTAFMGDYESGLMKMLAIGLAKQAGADYCHAKGFGHMAETVPKFGKAIIQYSKLLFGLAIVENAYDDTYIVRAVPAESIAQEEPKLLLEAKANMSRILIPEADVLIVHEIGKNISGDGMDPNVSGTFATPYAHGGIKSQRVAVLNITQESHGNTVGWGMADVSTRKAFDSFDMDKTYPNSLTCRVTQVSKVPMIFQNDEECIKAAIKTCADVDVEHMRIVYIKNTLHMKEILVSEALVDIARSIPQAEVCGECEPLTFDEQGNISDTYF</sequence>
<feature type="domain" description="LarA-like N-terminal" evidence="1">
    <location>
        <begin position="28"/>
        <end position="191"/>
    </location>
</feature>
<name>A0A1I0F6G2_9FIRM</name>
<accession>A0A1I0F6G2</accession>
<evidence type="ECO:0000313" key="3">
    <source>
        <dbReference type="Proteomes" id="UP000198508"/>
    </source>
</evidence>
<dbReference type="RefSeq" id="WP_092362739.1">
    <property type="nucleotide sequence ID" value="NZ_FOIM01000008.1"/>
</dbReference>
<dbReference type="AlphaFoldDB" id="A0A1I0F6G2"/>
<evidence type="ECO:0000313" key="2">
    <source>
        <dbReference type="EMBL" id="SET53706.1"/>
    </source>
</evidence>
<dbReference type="InterPro" id="IPR018657">
    <property type="entry name" value="LarA-like_N"/>
</dbReference>
<reference evidence="3" key="1">
    <citation type="submission" date="2016-10" db="EMBL/GenBank/DDBJ databases">
        <authorList>
            <person name="Varghese N."/>
            <person name="Submissions S."/>
        </authorList>
    </citation>
    <scope>NUCLEOTIDE SEQUENCE [LARGE SCALE GENOMIC DNA]</scope>
    <source>
        <strain evidence="3">NLAE-zl-G277</strain>
    </source>
</reference>